<dbReference type="PANTHER" id="PTHR46394:SF1">
    <property type="entry name" value="PNPLA DOMAIN-CONTAINING PROTEIN"/>
    <property type="match status" value="1"/>
</dbReference>
<protein>
    <submittedName>
        <fullName evidence="4">Patatin-like phospholipase</fullName>
    </submittedName>
</protein>
<feature type="short sequence motif" description="GXGXXG" evidence="2">
    <location>
        <begin position="10"/>
        <end position="15"/>
    </location>
</feature>
<comment type="caution">
    <text evidence="2">Lacks conserved residue(s) required for the propagation of feature annotation.</text>
</comment>
<evidence type="ECO:0000256" key="1">
    <source>
        <dbReference type="ARBA" id="ARBA00023098"/>
    </source>
</evidence>
<keyword evidence="1 2" id="KW-0443">Lipid metabolism</keyword>
<dbReference type="InterPro" id="IPR052580">
    <property type="entry name" value="Lipid_Hydrolase"/>
</dbReference>
<keyword evidence="2" id="KW-0378">Hydrolase</keyword>
<proteinExistence type="predicted"/>
<dbReference type="Gene3D" id="3.40.1090.10">
    <property type="entry name" value="Cytosolic phospholipase A2 catalytic domain"/>
    <property type="match status" value="1"/>
</dbReference>
<dbReference type="GO" id="GO:0016787">
    <property type="term" value="F:hydrolase activity"/>
    <property type="evidence" value="ECO:0007669"/>
    <property type="project" value="UniProtKB-UniRule"/>
</dbReference>
<organism evidence="4">
    <name type="scientific">Rhinella marina erythrocytic-like virus</name>
    <dbReference type="NCBI Taxonomy" id="2859906"/>
    <lineage>
        <taxon>Viruses</taxon>
        <taxon>Varidnaviria</taxon>
        <taxon>Bamfordvirae</taxon>
        <taxon>Nucleocytoviricota</taxon>
        <taxon>Megaviricetes</taxon>
        <taxon>Pimascovirales</taxon>
        <taxon>Pimascovirales incertae sedis</taxon>
        <taxon>Iridoviridae</taxon>
    </lineage>
</organism>
<evidence type="ECO:0000259" key="3">
    <source>
        <dbReference type="PROSITE" id="PS51635"/>
    </source>
</evidence>
<dbReference type="InterPro" id="IPR002641">
    <property type="entry name" value="PNPLA_dom"/>
</dbReference>
<reference evidence="4" key="1">
    <citation type="submission" date="2021-02" db="EMBL/GenBank/DDBJ databases">
        <title>Distinct virome patterns of the invasive cane toad (Rhinella marina) across its native and introduced ranges.</title>
        <authorList>
            <person name="Russo A.G."/>
            <person name="Harding E.F."/>
            <person name="Yan G.J."/>
            <person name="Selechnik D."/>
            <person name="Ducatez S."/>
            <person name="DeVore J.L."/>
            <person name="Zhou J."/>
            <person name="Sarma R.R."/>
            <person name="Lee Y.P."/>
            <person name="Richardson M.F."/>
            <person name="Shine R."/>
            <person name="Rollins L.A."/>
            <person name="White P.A."/>
        </authorList>
    </citation>
    <scope>NUCLEOTIDE SEQUENCE</scope>
</reference>
<sequence length="275" mass="30625">MTYKTLVLPGNGIKGIYTLGALECLGKHGYLDEIENYIAVSSGSIIASLLIMGLRPIEILARVLSKSIFKKVGRVSVSNIAGGSSVFNFDPIEHELEVIFKDYIGIVPTLAEFYEKTDRTFICLGYDATNHKTIYFSKDTYPDIPIITAIRASCAFPLLFEPVILNDNLIVDGGVGCNYPLNWAIANYPGSVLSIYIDAKIRPIDVTTTRLTTLKELLTLIATKPDLTEMEKCGKTATIFKIMLDKVNFFDFSLPDRSYIDQFDEGYHLCSLNFK</sequence>
<feature type="active site" description="Nucleophile" evidence="2">
    <location>
        <position position="41"/>
    </location>
</feature>
<dbReference type="PANTHER" id="PTHR46394">
    <property type="entry name" value="ANNEXIN"/>
    <property type="match status" value="1"/>
</dbReference>
<dbReference type="GO" id="GO:0016042">
    <property type="term" value="P:lipid catabolic process"/>
    <property type="evidence" value="ECO:0007669"/>
    <property type="project" value="UniProtKB-UniRule"/>
</dbReference>
<dbReference type="Pfam" id="PF01734">
    <property type="entry name" value="Patatin"/>
    <property type="match status" value="1"/>
</dbReference>
<evidence type="ECO:0000256" key="2">
    <source>
        <dbReference type="PROSITE-ProRule" id="PRU01161"/>
    </source>
</evidence>
<name>A0A8F6YJ19_9VIRU</name>
<dbReference type="EMBL" id="MW582943">
    <property type="protein sequence ID" value="QXT57826.1"/>
    <property type="molecule type" value="Genomic_DNA"/>
</dbReference>
<accession>A0A8F6YJ19</accession>
<dbReference type="PROSITE" id="PS51635">
    <property type="entry name" value="PNPLA"/>
    <property type="match status" value="1"/>
</dbReference>
<feature type="short sequence motif" description="DGA/G" evidence="2">
    <location>
        <begin position="172"/>
        <end position="174"/>
    </location>
</feature>
<feature type="active site" description="Proton acceptor" evidence="2">
    <location>
        <position position="172"/>
    </location>
</feature>
<dbReference type="InterPro" id="IPR016035">
    <property type="entry name" value="Acyl_Trfase/lysoPLipase"/>
</dbReference>
<dbReference type="SUPFAM" id="SSF52151">
    <property type="entry name" value="FabD/lysophospholipase-like"/>
    <property type="match status" value="1"/>
</dbReference>
<keyword evidence="2" id="KW-0442">Lipid degradation</keyword>
<feature type="domain" description="PNPLA" evidence="3">
    <location>
        <begin position="6"/>
        <end position="185"/>
    </location>
</feature>
<evidence type="ECO:0000313" key="4">
    <source>
        <dbReference type="EMBL" id="QXT57826.1"/>
    </source>
</evidence>